<proteinExistence type="predicted"/>
<feature type="region of interest" description="Disordered" evidence="1">
    <location>
        <begin position="291"/>
        <end position="323"/>
    </location>
</feature>
<organism evidence="2 3">
    <name type="scientific">Skeletonema marinoi</name>
    <dbReference type="NCBI Taxonomy" id="267567"/>
    <lineage>
        <taxon>Eukaryota</taxon>
        <taxon>Sar</taxon>
        <taxon>Stramenopiles</taxon>
        <taxon>Ochrophyta</taxon>
        <taxon>Bacillariophyta</taxon>
        <taxon>Coscinodiscophyceae</taxon>
        <taxon>Thalassiosirophycidae</taxon>
        <taxon>Thalassiosirales</taxon>
        <taxon>Skeletonemataceae</taxon>
        <taxon>Skeletonema</taxon>
        <taxon>Skeletonema marinoi-dohrnii complex</taxon>
    </lineage>
</organism>
<keyword evidence="3" id="KW-1185">Reference proteome</keyword>
<protein>
    <submittedName>
        <fullName evidence="2">Uncharacterized protein</fullName>
    </submittedName>
</protein>
<gene>
    <name evidence="2" type="ORF">QTG54_011296</name>
</gene>
<sequence>MFTATPPRSSIGTDEQHISATAAVSLQRKRARPDQLFQESSPAHLGQGQFQCHVNNDISIASGASSSLLAGNPTAMVSPFIDHRTSSINVGGMIAPSPVTTRLEPLIECAELSETCATQQHQQQLPLSQSSLQSATSSITTFVSSIHNSADHHHSDYYHQPPMKRVKVDQGQGGTKNDEEFQDVVIPLEKCHDDDDDEEMSHDLPDPSPSAKPSNSLMKKLMEGGNTASSLATKNDASCSSSGVECCHVCGGQGDSATTNDAKKGCAIGDNRSGGGSCASRSIASYFQVTKKQSSSSKLPPQPSASSRKTSSQHATTTTPNKNNNHHLPPCRYCDRPTCNNNPSCIKQCEECQHNFCSFCCKVNYDGMYEKTVCFECDELLMLSHCCDRMEL</sequence>
<dbReference type="EMBL" id="JATAAI010000022">
    <property type="protein sequence ID" value="KAK1738002.1"/>
    <property type="molecule type" value="Genomic_DNA"/>
</dbReference>
<dbReference type="AlphaFoldDB" id="A0AAD8Y242"/>
<name>A0AAD8Y242_9STRA</name>
<reference evidence="2" key="1">
    <citation type="submission" date="2023-06" db="EMBL/GenBank/DDBJ databases">
        <title>Survivors Of The Sea: Transcriptome response of Skeletonema marinoi to long-term dormancy.</title>
        <authorList>
            <person name="Pinder M.I.M."/>
            <person name="Kourtchenko O."/>
            <person name="Robertson E.K."/>
            <person name="Larsson T."/>
            <person name="Maumus F."/>
            <person name="Osuna-Cruz C.M."/>
            <person name="Vancaester E."/>
            <person name="Stenow R."/>
            <person name="Vandepoele K."/>
            <person name="Ploug H."/>
            <person name="Bruchert V."/>
            <person name="Godhe A."/>
            <person name="Topel M."/>
        </authorList>
    </citation>
    <scope>NUCLEOTIDE SEQUENCE</scope>
    <source>
        <strain evidence="2">R05AC</strain>
    </source>
</reference>
<comment type="caution">
    <text evidence="2">The sequence shown here is derived from an EMBL/GenBank/DDBJ whole genome shotgun (WGS) entry which is preliminary data.</text>
</comment>
<feature type="compositionally biased region" description="Low complexity" evidence="1">
    <location>
        <begin position="291"/>
        <end position="307"/>
    </location>
</feature>
<evidence type="ECO:0000256" key="1">
    <source>
        <dbReference type="SAM" id="MobiDB-lite"/>
    </source>
</evidence>
<evidence type="ECO:0000313" key="3">
    <source>
        <dbReference type="Proteomes" id="UP001224775"/>
    </source>
</evidence>
<dbReference type="Proteomes" id="UP001224775">
    <property type="component" value="Unassembled WGS sequence"/>
</dbReference>
<feature type="region of interest" description="Disordered" evidence="1">
    <location>
        <begin position="192"/>
        <end position="218"/>
    </location>
</feature>
<accession>A0AAD8Y242</accession>
<evidence type="ECO:0000313" key="2">
    <source>
        <dbReference type="EMBL" id="KAK1738002.1"/>
    </source>
</evidence>